<dbReference type="Pfam" id="PF04138">
    <property type="entry name" value="GtrA_DPMS_TM"/>
    <property type="match status" value="1"/>
</dbReference>
<dbReference type="PANTHER" id="PTHR38459:SF1">
    <property type="entry name" value="PROPHAGE BACTOPRENOL-LINKED GLUCOSE TRANSLOCASE HOMOLOG"/>
    <property type="match status" value="1"/>
</dbReference>
<evidence type="ECO:0000256" key="2">
    <source>
        <dbReference type="ARBA" id="ARBA00009399"/>
    </source>
</evidence>
<feature type="transmembrane region" description="Helical" evidence="6">
    <location>
        <begin position="47"/>
        <end position="69"/>
    </location>
</feature>
<dbReference type="GO" id="GO:0000271">
    <property type="term" value="P:polysaccharide biosynthetic process"/>
    <property type="evidence" value="ECO:0007669"/>
    <property type="project" value="InterPro"/>
</dbReference>
<evidence type="ECO:0000256" key="6">
    <source>
        <dbReference type="SAM" id="Phobius"/>
    </source>
</evidence>
<evidence type="ECO:0000256" key="1">
    <source>
        <dbReference type="ARBA" id="ARBA00004141"/>
    </source>
</evidence>
<dbReference type="RefSeq" id="WP_073078097.1">
    <property type="nucleotide sequence ID" value="NZ_FQXV01000005.1"/>
</dbReference>
<evidence type="ECO:0000256" key="3">
    <source>
        <dbReference type="ARBA" id="ARBA00022692"/>
    </source>
</evidence>
<feature type="transmembrane region" description="Helical" evidence="6">
    <location>
        <begin position="16"/>
        <end position="41"/>
    </location>
</feature>
<dbReference type="OrthoDB" id="9807815at2"/>
<dbReference type="Proteomes" id="UP000183995">
    <property type="component" value="Unassembled WGS sequence"/>
</dbReference>
<reference evidence="8 9" key="1">
    <citation type="submission" date="2016-11" db="EMBL/GenBank/DDBJ databases">
        <authorList>
            <person name="Jaros S."/>
            <person name="Januszkiewicz K."/>
            <person name="Wedrychowicz H."/>
        </authorList>
    </citation>
    <scope>NUCLEOTIDE SEQUENCE [LARGE SCALE GENOMIC DNA]</scope>
    <source>
        <strain evidence="8 9">DSM 10068</strain>
    </source>
</reference>
<feature type="transmembrane region" description="Helical" evidence="6">
    <location>
        <begin position="90"/>
        <end position="110"/>
    </location>
</feature>
<evidence type="ECO:0000256" key="4">
    <source>
        <dbReference type="ARBA" id="ARBA00022989"/>
    </source>
</evidence>
<protein>
    <submittedName>
        <fullName evidence="8">Putative flippase GtrA (Transmembrane translocase of bactoprenol-linked glucose)</fullName>
    </submittedName>
</protein>
<evidence type="ECO:0000256" key="5">
    <source>
        <dbReference type="ARBA" id="ARBA00023136"/>
    </source>
</evidence>
<keyword evidence="3 6" id="KW-0812">Transmembrane</keyword>
<keyword evidence="4 6" id="KW-1133">Transmembrane helix</keyword>
<accession>A0A1M5XK70</accession>
<dbReference type="AlphaFoldDB" id="A0A1M5XK70"/>
<feature type="domain" description="GtrA/DPMS transmembrane" evidence="7">
    <location>
        <begin position="19"/>
        <end position="139"/>
    </location>
</feature>
<feature type="transmembrane region" description="Helical" evidence="6">
    <location>
        <begin position="116"/>
        <end position="136"/>
    </location>
</feature>
<comment type="similarity">
    <text evidence="2">Belongs to the GtrA family.</text>
</comment>
<proteinExistence type="inferred from homology"/>
<dbReference type="GO" id="GO:0005886">
    <property type="term" value="C:plasma membrane"/>
    <property type="evidence" value="ECO:0007669"/>
    <property type="project" value="TreeGrafter"/>
</dbReference>
<evidence type="ECO:0000313" key="9">
    <source>
        <dbReference type="Proteomes" id="UP000183995"/>
    </source>
</evidence>
<keyword evidence="5 6" id="KW-0472">Membrane</keyword>
<gene>
    <name evidence="8" type="ORF">SAMN02745823_01893</name>
</gene>
<name>A0A1M5XK70_9FIRM</name>
<dbReference type="PANTHER" id="PTHR38459">
    <property type="entry name" value="PROPHAGE BACTOPRENOL-LINKED GLUCOSE TRANSLOCASE HOMOLOG"/>
    <property type="match status" value="1"/>
</dbReference>
<evidence type="ECO:0000259" key="7">
    <source>
        <dbReference type="Pfam" id="PF04138"/>
    </source>
</evidence>
<dbReference type="EMBL" id="FQXV01000005">
    <property type="protein sequence ID" value="SHI00237.1"/>
    <property type="molecule type" value="Genomic_DNA"/>
</dbReference>
<comment type="subcellular location">
    <subcellularLocation>
        <location evidence="1">Membrane</location>
        <topology evidence="1">Multi-pass membrane protein</topology>
    </subcellularLocation>
</comment>
<dbReference type="InterPro" id="IPR051401">
    <property type="entry name" value="GtrA_CellWall_Glycosyl"/>
</dbReference>
<organism evidence="8 9">
    <name type="scientific">Sporobacter termitidis DSM 10068</name>
    <dbReference type="NCBI Taxonomy" id="1123282"/>
    <lineage>
        <taxon>Bacteria</taxon>
        <taxon>Bacillati</taxon>
        <taxon>Bacillota</taxon>
        <taxon>Clostridia</taxon>
        <taxon>Eubacteriales</taxon>
        <taxon>Oscillospiraceae</taxon>
        <taxon>Sporobacter</taxon>
    </lineage>
</organism>
<dbReference type="STRING" id="1123282.SAMN02745823_01893"/>
<evidence type="ECO:0000313" key="8">
    <source>
        <dbReference type="EMBL" id="SHI00237.1"/>
    </source>
</evidence>
<keyword evidence="9" id="KW-1185">Reference proteome</keyword>
<dbReference type="InterPro" id="IPR007267">
    <property type="entry name" value="GtrA_DPMS_TM"/>
</dbReference>
<sequence length="158" mass="17521">MLHFIRSISKKDIRQFLSYIIVGGAATLVEWGLFWCFVYPLKWNQNIALIVAYAISTMANMLLGRLITFRHARVVGGGSSRALNAAKETALIYLVSAVGCGLNLLFLNLFTEVFNMNSMMAKVLVTGMMLIVNFLARKLGIYRESFKPAPGAGADQEH</sequence>